<accession>A0A2I2F3K1</accession>
<dbReference type="AlphaFoldDB" id="A0A2I2F3K1"/>
<dbReference type="GeneID" id="36520947"/>
<proteinExistence type="predicted"/>
<keyword evidence="2" id="KW-1185">Reference proteome</keyword>
<reference evidence="1 2" key="1">
    <citation type="submission" date="2017-12" db="EMBL/GenBank/DDBJ databases">
        <authorList>
            <consortium name="DOE Joint Genome Institute"/>
            <person name="Haridas S."/>
            <person name="Kjaerbolling I."/>
            <person name="Vesth T.C."/>
            <person name="Frisvad J.C."/>
            <person name="Nybo J.L."/>
            <person name="Theobald S."/>
            <person name="Kuo A."/>
            <person name="Bowyer P."/>
            <person name="Matsuda Y."/>
            <person name="Mondo S."/>
            <person name="Lyhne E.K."/>
            <person name="Kogle M.E."/>
            <person name="Clum A."/>
            <person name="Lipzen A."/>
            <person name="Salamov A."/>
            <person name="Ngan C.Y."/>
            <person name="Daum C."/>
            <person name="Chiniquy J."/>
            <person name="Barry K."/>
            <person name="LaButti K."/>
            <person name="Simmons B.A."/>
            <person name="Magnuson J.K."/>
            <person name="Mortensen U.H."/>
            <person name="Larsen T.O."/>
            <person name="Grigoriev I.V."/>
            <person name="Baker S.E."/>
            <person name="Andersen M.R."/>
            <person name="Nordberg H.P."/>
            <person name="Cantor M.N."/>
            <person name="Hua S.X."/>
        </authorList>
    </citation>
    <scope>NUCLEOTIDE SEQUENCE [LARGE SCALE GENOMIC DNA]</scope>
    <source>
        <strain evidence="1 2">CBS 102.13</strain>
    </source>
</reference>
<evidence type="ECO:0000313" key="2">
    <source>
        <dbReference type="Proteomes" id="UP000234585"/>
    </source>
</evidence>
<gene>
    <name evidence="1" type="ORF">BDW47DRAFT_110691</name>
</gene>
<dbReference type="Proteomes" id="UP000234585">
    <property type="component" value="Unassembled WGS sequence"/>
</dbReference>
<protein>
    <submittedName>
        <fullName evidence="1">Uncharacterized protein</fullName>
    </submittedName>
</protein>
<dbReference type="RefSeq" id="XP_024669232.1">
    <property type="nucleotide sequence ID" value="XM_024813787.1"/>
</dbReference>
<dbReference type="EMBL" id="KZ559165">
    <property type="protein sequence ID" value="PLB35220.1"/>
    <property type="molecule type" value="Genomic_DNA"/>
</dbReference>
<name>A0A2I2F3K1_ASPCN</name>
<evidence type="ECO:0000313" key="1">
    <source>
        <dbReference type="EMBL" id="PLB35220.1"/>
    </source>
</evidence>
<sequence length="154" mass="17165">MHLLSSLIMNIQVPAPFPRRREPEFSPGTSATRIAPRLLERRASRTQLTTRCATVATPPPRTAPRSRTLSPQRTTAFAASPSHAWNITGVLDARYRTYKHASCVVTLPPYSHCKYLQGQNQPHRGIKYVRGSDGNSLSRCVAQSDRSGRQKCSH</sequence>
<organism evidence="1 2">
    <name type="scientific">Aspergillus candidus</name>
    <dbReference type="NCBI Taxonomy" id="41067"/>
    <lineage>
        <taxon>Eukaryota</taxon>
        <taxon>Fungi</taxon>
        <taxon>Dikarya</taxon>
        <taxon>Ascomycota</taxon>
        <taxon>Pezizomycotina</taxon>
        <taxon>Eurotiomycetes</taxon>
        <taxon>Eurotiomycetidae</taxon>
        <taxon>Eurotiales</taxon>
        <taxon>Aspergillaceae</taxon>
        <taxon>Aspergillus</taxon>
        <taxon>Aspergillus subgen. Circumdati</taxon>
    </lineage>
</organism>